<gene>
    <name evidence="1" type="ORF">BDY19DRAFT_909389</name>
</gene>
<dbReference type="Proteomes" id="UP001055072">
    <property type="component" value="Unassembled WGS sequence"/>
</dbReference>
<name>A0ACB8TSI7_9APHY</name>
<sequence>MATKTAGNDGHIITTGATNPVPSAAPPERKEINDLIENDPMGFSLYVRALTLMKKTNQDLDASYYQIAGIHGEPYIAWQGAGGVQPASPNDGYCAHTSVIFPTWHRPYLALYEQILVKHAKDAAASMTSEWQRGAEAFRLPYWDWAYKLVPPPQIMESTDLKILGPGGKTETFKNPFYDYAFHPVPDFSPDGSPTTFRDPTFSDKVADDVRRSTLAVLNRTNSWDAMSNDRAGGGSHPELASSLEQIHNNIHNRTGGFMGDVPIAAFDPIFWMHHANVDRILAIWQAIHPDLWVTPSVVTQASQTWNLPIGAKMDAATPLEPFWDGETTSSFWSSSESRIINSLGYTYPELKSNPSPSQLMALMERLYGQKSTHAFVRAASAIPANSSESKTLQAAAAPLAQAKVADILPHVRLLEDTLDTTAKGVIGALAPASSLVHAVSAPSGEGEPQAAPRKTGLQDWTVRVHFEKYALKSSFDVVIFLLPEDVDESAISTTDSNSWFRSPYYVGSVSAFVNSRPEHCANCQTAISEKLHVEGFINLNESIIDISGLPSFDDEVVHPYLKKNLVWRVRKVLDGSIVPFEQIPSLEVTVWSSALLFVPGPAHLPTFEASKPHHSITAELPGGWTGAAAAART</sequence>
<comment type="caution">
    <text evidence="1">The sequence shown here is derived from an EMBL/GenBank/DDBJ whole genome shotgun (WGS) entry which is preliminary data.</text>
</comment>
<accession>A0ACB8TSI7</accession>
<proteinExistence type="predicted"/>
<dbReference type="EMBL" id="MU274936">
    <property type="protein sequence ID" value="KAI0084946.1"/>
    <property type="molecule type" value="Genomic_DNA"/>
</dbReference>
<evidence type="ECO:0000313" key="2">
    <source>
        <dbReference type="Proteomes" id="UP001055072"/>
    </source>
</evidence>
<protein>
    <submittedName>
        <fullName evidence="1">Uncharacterized protein</fullName>
    </submittedName>
</protein>
<reference evidence="1" key="1">
    <citation type="journal article" date="2021" name="Environ. Microbiol.">
        <title>Gene family expansions and transcriptome signatures uncover fungal adaptations to wood decay.</title>
        <authorList>
            <person name="Hage H."/>
            <person name="Miyauchi S."/>
            <person name="Viragh M."/>
            <person name="Drula E."/>
            <person name="Min B."/>
            <person name="Chaduli D."/>
            <person name="Navarro D."/>
            <person name="Favel A."/>
            <person name="Norest M."/>
            <person name="Lesage-Meessen L."/>
            <person name="Balint B."/>
            <person name="Merenyi Z."/>
            <person name="de Eugenio L."/>
            <person name="Morin E."/>
            <person name="Martinez A.T."/>
            <person name="Baldrian P."/>
            <person name="Stursova M."/>
            <person name="Martinez M.J."/>
            <person name="Novotny C."/>
            <person name="Magnuson J.K."/>
            <person name="Spatafora J.W."/>
            <person name="Maurice S."/>
            <person name="Pangilinan J."/>
            <person name="Andreopoulos W."/>
            <person name="LaButti K."/>
            <person name="Hundley H."/>
            <person name="Na H."/>
            <person name="Kuo A."/>
            <person name="Barry K."/>
            <person name="Lipzen A."/>
            <person name="Henrissat B."/>
            <person name="Riley R."/>
            <person name="Ahrendt S."/>
            <person name="Nagy L.G."/>
            <person name="Grigoriev I.V."/>
            <person name="Martin F."/>
            <person name="Rosso M.N."/>
        </authorList>
    </citation>
    <scope>NUCLEOTIDE SEQUENCE</scope>
    <source>
        <strain evidence="1">CBS 384.51</strain>
    </source>
</reference>
<keyword evidence="2" id="KW-1185">Reference proteome</keyword>
<organism evidence="1 2">
    <name type="scientific">Irpex rosettiformis</name>
    <dbReference type="NCBI Taxonomy" id="378272"/>
    <lineage>
        <taxon>Eukaryota</taxon>
        <taxon>Fungi</taxon>
        <taxon>Dikarya</taxon>
        <taxon>Basidiomycota</taxon>
        <taxon>Agaricomycotina</taxon>
        <taxon>Agaricomycetes</taxon>
        <taxon>Polyporales</taxon>
        <taxon>Irpicaceae</taxon>
        <taxon>Irpex</taxon>
    </lineage>
</organism>
<evidence type="ECO:0000313" key="1">
    <source>
        <dbReference type="EMBL" id="KAI0084946.1"/>
    </source>
</evidence>